<reference evidence="2 3" key="1">
    <citation type="submission" date="2019-05" db="EMBL/GenBank/DDBJ databases">
        <title>Nakamurella sp. N5BH11, whole genome shotgun sequence.</title>
        <authorList>
            <person name="Tuo L."/>
        </authorList>
    </citation>
    <scope>NUCLEOTIDE SEQUENCE [LARGE SCALE GENOMIC DNA]</scope>
    <source>
        <strain evidence="2 3">N5BH11</strain>
    </source>
</reference>
<evidence type="ECO:0000313" key="2">
    <source>
        <dbReference type="EMBL" id="TKV56839.1"/>
    </source>
</evidence>
<name>A0A4U6QAA5_9ACTN</name>
<comment type="caution">
    <text evidence="2">The sequence shown here is derived from an EMBL/GenBank/DDBJ whole genome shotgun (WGS) entry which is preliminary data.</text>
</comment>
<evidence type="ECO:0000256" key="1">
    <source>
        <dbReference type="SAM" id="MobiDB-lite"/>
    </source>
</evidence>
<dbReference type="Proteomes" id="UP000306985">
    <property type="component" value="Unassembled WGS sequence"/>
</dbReference>
<dbReference type="AlphaFoldDB" id="A0A4U6QAA5"/>
<dbReference type="OrthoDB" id="9800988at2"/>
<protein>
    <submittedName>
        <fullName evidence="2">Alpha/beta hydrolase</fullName>
    </submittedName>
</protein>
<dbReference type="InterPro" id="IPR029058">
    <property type="entry name" value="AB_hydrolase_fold"/>
</dbReference>
<evidence type="ECO:0000313" key="3">
    <source>
        <dbReference type="Proteomes" id="UP000306985"/>
    </source>
</evidence>
<organism evidence="2 3">
    <name type="scientific">Nakamurella flava</name>
    <dbReference type="NCBI Taxonomy" id="2576308"/>
    <lineage>
        <taxon>Bacteria</taxon>
        <taxon>Bacillati</taxon>
        <taxon>Actinomycetota</taxon>
        <taxon>Actinomycetes</taxon>
        <taxon>Nakamurellales</taxon>
        <taxon>Nakamurellaceae</taxon>
        <taxon>Nakamurella</taxon>
    </lineage>
</organism>
<feature type="compositionally biased region" description="Low complexity" evidence="1">
    <location>
        <begin position="10"/>
        <end position="23"/>
    </location>
</feature>
<dbReference type="EMBL" id="SZZH01000006">
    <property type="protein sequence ID" value="TKV56839.1"/>
    <property type="molecule type" value="Genomic_DNA"/>
</dbReference>
<accession>A0A4U6QAA5</accession>
<dbReference type="GO" id="GO:0016787">
    <property type="term" value="F:hydrolase activity"/>
    <property type="evidence" value="ECO:0007669"/>
    <property type="project" value="UniProtKB-KW"/>
</dbReference>
<proteinExistence type="predicted"/>
<gene>
    <name evidence="2" type="ORF">FDO65_18520</name>
</gene>
<sequence length="367" mass="38682">MSKAAMLSGAPEEAALAASAERANTGHTEVAAQTHPSSPDLSAGPLGTDLFVPDFVTGSATEAGPAPVDDRWAYPDDEDPWLPLLTRSPHRALRLPDGRTWSWAEYGSPRGVPCVLLPDRGSSRLAPNWLLHEEQLPSTVRLLAVDRPGVGASDPIGLGGREQPAEDLRRMVETLAVGRVALVAVGAGADEAFAFAARYPMLVASVDVLSPRLPGAAARRPWRRSGSARPGAVASWMGAAGRHPDLTRESTWARIARSSAASVLLGDRWRDEAFRLAVAEDVAESGRDWTTHGTGPAAWVAEPPALPLPVRLWCGQDEVGTTAEDLSAFVGARPNWSVATVPGASAVLGAWTTVLETAALAWTTSGR</sequence>
<dbReference type="SUPFAM" id="SSF53474">
    <property type="entry name" value="alpha/beta-Hydrolases"/>
    <property type="match status" value="1"/>
</dbReference>
<keyword evidence="2" id="KW-0378">Hydrolase</keyword>
<keyword evidence="3" id="KW-1185">Reference proteome</keyword>
<dbReference type="RefSeq" id="WP_137451226.1">
    <property type="nucleotide sequence ID" value="NZ_SZZH01000006.1"/>
</dbReference>
<feature type="region of interest" description="Disordered" evidence="1">
    <location>
        <begin position="1"/>
        <end position="44"/>
    </location>
</feature>
<dbReference type="Gene3D" id="3.40.50.1820">
    <property type="entry name" value="alpha/beta hydrolase"/>
    <property type="match status" value="1"/>
</dbReference>